<dbReference type="AlphaFoldDB" id="A0A1G1Z6W4"/>
<comment type="caution">
    <text evidence="1">The sequence shown here is derived from an EMBL/GenBank/DDBJ whole genome shotgun (WGS) entry which is preliminary data.</text>
</comment>
<evidence type="ECO:0000313" key="1">
    <source>
        <dbReference type="EMBL" id="OGY59407.1"/>
    </source>
</evidence>
<name>A0A1G1Z6W4_9BACT</name>
<protein>
    <recommendedName>
        <fullName evidence="3">Tetratricopeptide repeat-like domain-containing protein</fullName>
    </recommendedName>
</protein>
<dbReference type="Proteomes" id="UP000178808">
    <property type="component" value="Unassembled WGS sequence"/>
</dbReference>
<dbReference type="EMBL" id="MHIZ01000035">
    <property type="protein sequence ID" value="OGY59407.1"/>
    <property type="molecule type" value="Genomic_DNA"/>
</dbReference>
<evidence type="ECO:0008006" key="3">
    <source>
        <dbReference type="Google" id="ProtNLM"/>
    </source>
</evidence>
<accession>A0A1G1Z6W4</accession>
<sequence length="197" mass="22736">MRRALFIFLAFLTLLGIYFGAALLFFKTYYFTRVSSTFIEDHRYWSFIEASERALSFSSPIGHEETLYLLGYQTLSLLDTDVDEEVARALVTYYESWFDVRQPFSGGVFYTQGFSVAGQLRERLWDLYGATDDFSKAEYYYLKGLALAPDKPDFLYDLFRLYLSHSAFSGDVRAVGGRILGLWPDDIRVQGILKSLE</sequence>
<proteinExistence type="predicted"/>
<organism evidence="1 2">
    <name type="scientific">Candidatus Colwellbacteria bacterium RIFCSPLOWO2_02_FULL_44_20b</name>
    <dbReference type="NCBI Taxonomy" id="1797691"/>
    <lineage>
        <taxon>Bacteria</taxon>
        <taxon>Candidatus Colwelliibacteriota</taxon>
    </lineage>
</organism>
<reference evidence="1 2" key="1">
    <citation type="journal article" date="2016" name="Nat. Commun.">
        <title>Thousands of microbial genomes shed light on interconnected biogeochemical processes in an aquifer system.</title>
        <authorList>
            <person name="Anantharaman K."/>
            <person name="Brown C.T."/>
            <person name="Hug L.A."/>
            <person name="Sharon I."/>
            <person name="Castelle C.J."/>
            <person name="Probst A.J."/>
            <person name="Thomas B.C."/>
            <person name="Singh A."/>
            <person name="Wilkins M.J."/>
            <person name="Karaoz U."/>
            <person name="Brodie E.L."/>
            <person name="Williams K.H."/>
            <person name="Hubbard S.S."/>
            <person name="Banfield J.F."/>
        </authorList>
    </citation>
    <scope>NUCLEOTIDE SEQUENCE [LARGE SCALE GENOMIC DNA]</scope>
</reference>
<evidence type="ECO:0000313" key="2">
    <source>
        <dbReference type="Proteomes" id="UP000178808"/>
    </source>
</evidence>
<gene>
    <name evidence="1" type="ORF">A3I31_01225</name>
</gene>